<dbReference type="Pfam" id="PF05593">
    <property type="entry name" value="RHS_repeat"/>
    <property type="match status" value="1"/>
</dbReference>
<proteinExistence type="predicted"/>
<protein>
    <submittedName>
        <fullName evidence="1">RHS repeat protein</fullName>
    </submittedName>
</protein>
<dbReference type="Proteomes" id="UP001241848">
    <property type="component" value="Unassembled WGS sequence"/>
</dbReference>
<evidence type="ECO:0000313" key="2">
    <source>
        <dbReference type="Proteomes" id="UP001241848"/>
    </source>
</evidence>
<gene>
    <name evidence="1" type="ORF">OIN60_03330</name>
</gene>
<dbReference type="InterPro" id="IPR006530">
    <property type="entry name" value="YD"/>
</dbReference>
<sequence length="255" mass="27344">MMRSLIAASLFIGASGLGAFSQEVSAKQYEYDDLNRLTAVESEKGRTTYTYDAGGNLLSAVHTPTENASFRATTNIASGWTSYATSGVDAEFALVTEAVYQEQTQSGSAAEDGNSSVAQDVYSVTESVYQPQSEMTVQKISASSNRAGGVNMYRDLEISGGQTYSTKGLIKAPLIEQSVVKVVINYYDAKGKLITHHNAVILPQASGWESFYSETTSPRNAVKARVHLQITILQKSGSGEAGFANVSFQSKRNDG</sequence>
<dbReference type="Gene3D" id="2.60.120.260">
    <property type="entry name" value="Galactose-binding domain-like"/>
    <property type="match status" value="1"/>
</dbReference>
<dbReference type="EMBL" id="JAPCKK010000006">
    <property type="protein sequence ID" value="MDP4095822.1"/>
    <property type="molecule type" value="Genomic_DNA"/>
</dbReference>
<reference evidence="1 2" key="1">
    <citation type="submission" date="2022-10" db="EMBL/GenBank/DDBJ databases">
        <title>Paenibacillus description and whole genome data of maize root bacterial community.</title>
        <authorList>
            <person name="Marton D."/>
            <person name="Farkas M."/>
            <person name="Cserhati M."/>
        </authorList>
    </citation>
    <scope>NUCLEOTIDE SEQUENCE [LARGE SCALE GENOMIC DNA]</scope>
    <source>
        <strain evidence="1 2">P96</strain>
    </source>
</reference>
<dbReference type="NCBIfam" id="TIGR01643">
    <property type="entry name" value="YD_repeat_2x"/>
    <property type="match status" value="1"/>
</dbReference>
<keyword evidence="2" id="KW-1185">Reference proteome</keyword>
<name>A0ABT9FM59_9BACL</name>
<organism evidence="1 2">
    <name type="scientific">Paenibacillus zeirhizosphaerae</name>
    <dbReference type="NCBI Taxonomy" id="2987519"/>
    <lineage>
        <taxon>Bacteria</taxon>
        <taxon>Bacillati</taxon>
        <taxon>Bacillota</taxon>
        <taxon>Bacilli</taxon>
        <taxon>Bacillales</taxon>
        <taxon>Paenibacillaceae</taxon>
        <taxon>Paenibacillus</taxon>
    </lineage>
</organism>
<evidence type="ECO:0000313" key="1">
    <source>
        <dbReference type="EMBL" id="MDP4095822.1"/>
    </source>
</evidence>
<comment type="caution">
    <text evidence="1">The sequence shown here is derived from an EMBL/GenBank/DDBJ whole genome shotgun (WGS) entry which is preliminary data.</text>
</comment>
<dbReference type="InterPro" id="IPR031325">
    <property type="entry name" value="RHS_repeat"/>
</dbReference>
<accession>A0ABT9FM59</accession>